<comment type="caution">
    <text evidence="5">The sequence shown here is derived from an EMBL/GenBank/DDBJ whole genome shotgun (WGS) entry which is preliminary data.</text>
</comment>
<dbReference type="EMBL" id="JBFARM010000005">
    <property type="protein sequence ID" value="MEV4287153.1"/>
    <property type="molecule type" value="Genomic_DNA"/>
</dbReference>
<dbReference type="InterPro" id="IPR010982">
    <property type="entry name" value="Lambda_DNA-bd_dom_sf"/>
</dbReference>
<keyword evidence="1" id="KW-0805">Transcription regulation</keyword>
<evidence type="ECO:0000259" key="4">
    <source>
        <dbReference type="PROSITE" id="PS50932"/>
    </source>
</evidence>
<proteinExistence type="predicted"/>
<dbReference type="PANTHER" id="PTHR30146:SF109">
    <property type="entry name" value="HTH-TYPE TRANSCRIPTIONAL REGULATOR GALS"/>
    <property type="match status" value="1"/>
</dbReference>
<reference evidence="5 6" key="1">
    <citation type="submission" date="2024-06" db="EMBL/GenBank/DDBJ databases">
        <title>The Natural Products Discovery Center: Release of the First 8490 Sequenced Strains for Exploring Actinobacteria Biosynthetic Diversity.</title>
        <authorList>
            <person name="Kalkreuter E."/>
            <person name="Kautsar S.A."/>
            <person name="Yang D."/>
            <person name="Bader C.D."/>
            <person name="Teijaro C.N."/>
            <person name="Fluegel L."/>
            <person name="Davis C.M."/>
            <person name="Simpson J.R."/>
            <person name="Lauterbach L."/>
            <person name="Steele A.D."/>
            <person name="Gui C."/>
            <person name="Meng S."/>
            <person name="Li G."/>
            <person name="Viehrig K."/>
            <person name="Ye F."/>
            <person name="Su P."/>
            <person name="Kiefer A.F."/>
            <person name="Nichols A."/>
            <person name="Cepeda A.J."/>
            <person name="Yan W."/>
            <person name="Fan B."/>
            <person name="Jiang Y."/>
            <person name="Adhikari A."/>
            <person name="Zheng C.-J."/>
            <person name="Schuster L."/>
            <person name="Cowan T.M."/>
            <person name="Smanski M.J."/>
            <person name="Chevrette M.G."/>
            <person name="De Carvalho L.P.S."/>
            <person name="Shen B."/>
        </authorList>
    </citation>
    <scope>NUCLEOTIDE SEQUENCE [LARGE SCALE GENOMIC DNA]</scope>
    <source>
        <strain evidence="5 6">NPDC049574</strain>
    </source>
</reference>
<dbReference type="Gene3D" id="1.10.260.40">
    <property type="entry name" value="lambda repressor-like DNA-binding domains"/>
    <property type="match status" value="1"/>
</dbReference>
<evidence type="ECO:0000313" key="6">
    <source>
        <dbReference type="Proteomes" id="UP001552427"/>
    </source>
</evidence>
<name>A0ABV3H3P1_9ACTN</name>
<dbReference type="Pfam" id="PF00356">
    <property type="entry name" value="LacI"/>
    <property type="match status" value="1"/>
</dbReference>
<dbReference type="SMART" id="SM00354">
    <property type="entry name" value="HTH_LACI"/>
    <property type="match status" value="1"/>
</dbReference>
<dbReference type="CDD" id="cd01392">
    <property type="entry name" value="HTH_LacI"/>
    <property type="match status" value="1"/>
</dbReference>
<keyword evidence="3" id="KW-0804">Transcription</keyword>
<dbReference type="InterPro" id="IPR028082">
    <property type="entry name" value="Peripla_BP_I"/>
</dbReference>
<dbReference type="RefSeq" id="WP_364450245.1">
    <property type="nucleotide sequence ID" value="NZ_JBFARM010000005.1"/>
</dbReference>
<dbReference type="PROSITE" id="PS50932">
    <property type="entry name" value="HTH_LACI_2"/>
    <property type="match status" value="1"/>
</dbReference>
<organism evidence="5 6">
    <name type="scientific">Nonomuraea bangladeshensis</name>
    <dbReference type="NCBI Taxonomy" id="404385"/>
    <lineage>
        <taxon>Bacteria</taxon>
        <taxon>Bacillati</taxon>
        <taxon>Actinomycetota</taxon>
        <taxon>Actinomycetes</taxon>
        <taxon>Streptosporangiales</taxon>
        <taxon>Streptosporangiaceae</taxon>
        <taxon>Nonomuraea</taxon>
    </lineage>
</organism>
<dbReference type="InterPro" id="IPR000843">
    <property type="entry name" value="HTH_LacI"/>
</dbReference>
<dbReference type="CDD" id="cd06267">
    <property type="entry name" value="PBP1_LacI_sugar_binding-like"/>
    <property type="match status" value="1"/>
</dbReference>
<evidence type="ECO:0000256" key="1">
    <source>
        <dbReference type="ARBA" id="ARBA00023015"/>
    </source>
</evidence>
<dbReference type="SUPFAM" id="SSF53822">
    <property type="entry name" value="Periplasmic binding protein-like I"/>
    <property type="match status" value="1"/>
</dbReference>
<keyword evidence="2 5" id="KW-0238">DNA-binding</keyword>
<dbReference type="Proteomes" id="UP001552427">
    <property type="component" value="Unassembled WGS sequence"/>
</dbReference>
<protein>
    <submittedName>
        <fullName evidence="5">LacI family DNA-binding transcriptional regulator</fullName>
    </submittedName>
</protein>
<evidence type="ECO:0000256" key="3">
    <source>
        <dbReference type="ARBA" id="ARBA00023163"/>
    </source>
</evidence>
<feature type="domain" description="HTH lacI-type" evidence="4">
    <location>
        <begin position="9"/>
        <end position="63"/>
    </location>
</feature>
<evidence type="ECO:0000313" key="5">
    <source>
        <dbReference type="EMBL" id="MEV4287153.1"/>
    </source>
</evidence>
<dbReference type="GO" id="GO:0003677">
    <property type="term" value="F:DNA binding"/>
    <property type="evidence" value="ECO:0007669"/>
    <property type="project" value="UniProtKB-KW"/>
</dbReference>
<dbReference type="Gene3D" id="3.40.50.2300">
    <property type="match status" value="2"/>
</dbReference>
<keyword evidence="6" id="KW-1185">Reference proteome</keyword>
<evidence type="ECO:0000256" key="2">
    <source>
        <dbReference type="ARBA" id="ARBA00023125"/>
    </source>
</evidence>
<gene>
    <name evidence="5" type="ORF">AB0K40_16745</name>
</gene>
<dbReference type="Pfam" id="PF13377">
    <property type="entry name" value="Peripla_BP_3"/>
    <property type="match status" value="1"/>
</dbReference>
<sequence>MLEPVAQRTTVYDVAERAGVSIATVSYTFRQPDRVRPETRELVLRAARDLGYVPSGSARGLANGRSQALGLYAFDMFLPSDLSAPRRSLDELVQWELDGLGNVRRFPLYVDEIQRGFELEARRLGRSVMLGSGASRDSLDSIDLAGSVDGLAIFPGAAARDLLEHVGRGVPVVIFSSPPMNDALHHITVDNEGAVRDLVDHLVDRHGHRSVAFLGELAAPDIGARFAGFQAALAAHGLPVPEEPFDTTVLTEDSLRTLRDAITSGDLPDALVCATDQLALTVLDLLAQHGVRVPDDVAVTGFDGIIAGRLSDPTLTTVRQPFASMGRLAVRILTDTAAGLAHPKSYVLPTRVVIGGSCGCG</sequence>
<accession>A0ABV3H3P1</accession>
<dbReference type="PANTHER" id="PTHR30146">
    <property type="entry name" value="LACI-RELATED TRANSCRIPTIONAL REPRESSOR"/>
    <property type="match status" value="1"/>
</dbReference>
<dbReference type="InterPro" id="IPR046335">
    <property type="entry name" value="LacI/GalR-like_sensor"/>
</dbReference>
<dbReference type="SUPFAM" id="SSF47413">
    <property type="entry name" value="lambda repressor-like DNA-binding domains"/>
    <property type="match status" value="1"/>
</dbReference>